<keyword evidence="3" id="KW-1185">Reference proteome</keyword>
<dbReference type="Proteomes" id="UP000001307">
    <property type="component" value="Unassembled WGS sequence"/>
</dbReference>
<evidence type="ECO:0000313" key="3">
    <source>
        <dbReference type="Proteomes" id="UP000001307"/>
    </source>
</evidence>
<dbReference type="Proteomes" id="UP000011014">
    <property type="component" value="Unassembled WGS sequence"/>
</dbReference>
<reference evidence="1" key="1">
    <citation type="journal article" date="2010" name="Science">
        <title>Plasticity of animal genome architecture unmasked by rapid evolution of a pelagic tunicate.</title>
        <authorList>
            <person name="Denoeud F."/>
            <person name="Henriet S."/>
            <person name="Mungpakdee S."/>
            <person name="Aury J.M."/>
            <person name="Da Silva C."/>
            <person name="Brinkmann H."/>
            <person name="Mikhaleva J."/>
            <person name="Olsen L.C."/>
            <person name="Jubin C."/>
            <person name="Canestro C."/>
            <person name="Bouquet J.M."/>
            <person name="Danks G."/>
            <person name="Poulain J."/>
            <person name="Campsteijn C."/>
            <person name="Adamski M."/>
            <person name="Cross I."/>
            <person name="Yadetie F."/>
            <person name="Muffato M."/>
            <person name="Louis A."/>
            <person name="Butcher S."/>
            <person name="Tsagkogeorga G."/>
            <person name="Konrad A."/>
            <person name="Singh S."/>
            <person name="Jensen M.F."/>
            <person name="Cong E.H."/>
            <person name="Eikeseth-Otteraa H."/>
            <person name="Noel B."/>
            <person name="Anthouard V."/>
            <person name="Porcel B.M."/>
            <person name="Kachouri-Lafond R."/>
            <person name="Nishino A."/>
            <person name="Ugolini M."/>
            <person name="Chourrout P."/>
            <person name="Nishida H."/>
            <person name="Aasland R."/>
            <person name="Huzurbazar S."/>
            <person name="Westhof E."/>
            <person name="Delsuc F."/>
            <person name="Lehrach H."/>
            <person name="Reinhardt R."/>
            <person name="Weissenbach J."/>
            <person name="Roy S.W."/>
            <person name="Artiguenave F."/>
            <person name="Postlethwait J.H."/>
            <person name="Manak J.R."/>
            <person name="Thompson E.M."/>
            <person name="Jaillon O."/>
            <person name="Du Pasquier L."/>
            <person name="Boudinot P."/>
            <person name="Liberles D.A."/>
            <person name="Volff J.N."/>
            <person name="Philippe H."/>
            <person name="Lenhard B."/>
            <person name="Roest Crollius H."/>
            <person name="Wincker P."/>
            <person name="Chourrout D."/>
        </authorList>
    </citation>
    <scope>NUCLEOTIDE SEQUENCE [LARGE SCALE GENOMIC DNA]</scope>
</reference>
<gene>
    <name evidence="1" type="ORF">GSOID_T00006201001</name>
    <name evidence="2" type="ORF">GSOID_T00028541001</name>
</gene>
<dbReference type="EMBL" id="FN654717">
    <property type="protein sequence ID" value="CBY36062.1"/>
    <property type="molecule type" value="Genomic_DNA"/>
</dbReference>
<dbReference type="InParanoid" id="E4WTS6"/>
<name>E4WTS6_OIKDI</name>
<accession>E4WTS6</accession>
<proteinExistence type="predicted"/>
<sequence>MKIHKVLSSDLKRPDLVLHSNCNDKKANSYSETDELYLNEETSNIPIKIFNQHSFSPFDNQKAVFFTSGPATSKFANFKIEDKNGVQPSYLRSFLVQTSSSAGLDGIVWESPKTEILKCAERSSSVSSDSTSNNYSQITPFTAPETPKIRSEINVKISPQKSDRILARPLKFNQPDFPVLQESNRAIPAEFSDLSVLNKCKTRRRNFKENEYGSKWSSSFNLYEYVERREDAVQEDPDLSEIDYLEQKECILPKSAEEIYHSDVAIEDQTFEKSSIYKFAIKTEKKFFSNTVTRATLCILNEENERIEFFLTNEKHLKKRGKDEPISLNGIYANQENEYNFEIVYSFGRLSAIQLDLSKNLAVDFIKFSKFSEDKEEYSEIPLSHGGKQKLHKGVNSFSIVDYANQ</sequence>
<organism evidence="1">
    <name type="scientific">Oikopleura dioica</name>
    <name type="common">Tunicate</name>
    <dbReference type="NCBI Taxonomy" id="34765"/>
    <lineage>
        <taxon>Eukaryota</taxon>
        <taxon>Metazoa</taxon>
        <taxon>Chordata</taxon>
        <taxon>Tunicata</taxon>
        <taxon>Appendicularia</taxon>
        <taxon>Copelata</taxon>
        <taxon>Oikopleuridae</taxon>
        <taxon>Oikopleura</taxon>
    </lineage>
</organism>
<dbReference type="EMBL" id="FN653016">
    <property type="protein sequence ID" value="CBY07115.1"/>
    <property type="molecule type" value="Genomic_DNA"/>
</dbReference>
<protein>
    <submittedName>
        <fullName evidence="1">Uncharacterized protein</fullName>
    </submittedName>
</protein>
<dbReference type="AlphaFoldDB" id="E4WTS6"/>
<evidence type="ECO:0000313" key="2">
    <source>
        <dbReference type="EMBL" id="CBY36062.1"/>
    </source>
</evidence>
<evidence type="ECO:0000313" key="1">
    <source>
        <dbReference type="EMBL" id="CBY07115.1"/>
    </source>
</evidence>
<dbReference type="OrthoDB" id="10457004at2759"/>